<sequence length="82" mass="9593">MTAQRYYSMRVCICINFKRLRKNHKEHKHTALAHVSCSPPFDFLTYDFCRPRVPRDMLEGQSEIPVPPSVCPDLLGGWHLFC</sequence>
<dbReference type="EMBL" id="BGZK01000580">
    <property type="protein sequence ID" value="GBP51390.1"/>
    <property type="molecule type" value="Genomic_DNA"/>
</dbReference>
<evidence type="ECO:0000313" key="1">
    <source>
        <dbReference type="EMBL" id="GBP51390.1"/>
    </source>
</evidence>
<name>A0A4C1WKL1_EUMVA</name>
<proteinExistence type="predicted"/>
<reference evidence="1 2" key="1">
    <citation type="journal article" date="2019" name="Commun. Biol.">
        <title>The bagworm genome reveals a unique fibroin gene that provides high tensile strength.</title>
        <authorList>
            <person name="Kono N."/>
            <person name="Nakamura H."/>
            <person name="Ohtoshi R."/>
            <person name="Tomita M."/>
            <person name="Numata K."/>
            <person name="Arakawa K."/>
        </authorList>
    </citation>
    <scope>NUCLEOTIDE SEQUENCE [LARGE SCALE GENOMIC DNA]</scope>
</reference>
<organism evidence="1 2">
    <name type="scientific">Eumeta variegata</name>
    <name type="common">Bagworm moth</name>
    <name type="synonym">Eumeta japonica</name>
    <dbReference type="NCBI Taxonomy" id="151549"/>
    <lineage>
        <taxon>Eukaryota</taxon>
        <taxon>Metazoa</taxon>
        <taxon>Ecdysozoa</taxon>
        <taxon>Arthropoda</taxon>
        <taxon>Hexapoda</taxon>
        <taxon>Insecta</taxon>
        <taxon>Pterygota</taxon>
        <taxon>Neoptera</taxon>
        <taxon>Endopterygota</taxon>
        <taxon>Lepidoptera</taxon>
        <taxon>Glossata</taxon>
        <taxon>Ditrysia</taxon>
        <taxon>Tineoidea</taxon>
        <taxon>Psychidae</taxon>
        <taxon>Oiketicinae</taxon>
        <taxon>Eumeta</taxon>
    </lineage>
</organism>
<dbReference type="AlphaFoldDB" id="A0A4C1WKL1"/>
<dbReference type="Proteomes" id="UP000299102">
    <property type="component" value="Unassembled WGS sequence"/>
</dbReference>
<protein>
    <submittedName>
        <fullName evidence="1">Uncharacterized protein</fullName>
    </submittedName>
</protein>
<keyword evidence="2" id="KW-1185">Reference proteome</keyword>
<gene>
    <name evidence="1" type="ORF">EVAR_38784_1</name>
</gene>
<evidence type="ECO:0000313" key="2">
    <source>
        <dbReference type="Proteomes" id="UP000299102"/>
    </source>
</evidence>
<accession>A0A4C1WKL1</accession>
<comment type="caution">
    <text evidence="1">The sequence shown here is derived from an EMBL/GenBank/DDBJ whole genome shotgun (WGS) entry which is preliminary data.</text>
</comment>